<dbReference type="InterPro" id="IPR013655">
    <property type="entry name" value="PAS_fold_3"/>
</dbReference>
<dbReference type="InterPro" id="IPR001610">
    <property type="entry name" value="PAC"/>
</dbReference>
<dbReference type="SMART" id="SM00086">
    <property type="entry name" value="PAC"/>
    <property type="match status" value="1"/>
</dbReference>
<dbReference type="InterPro" id="IPR043128">
    <property type="entry name" value="Rev_trsase/Diguanyl_cyclase"/>
</dbReference>
<name>A0ABV7F5P2_9BURK</name>
<keyword evidence="1" id="KW-1133">Transmembrane helix</keyword>
<feature type="domain" description="PAS" evidence="2">
    <location>
        <begin position="201"/>
        <end position="273"/>
    </location>
</feature>
<dbReference type="SUPFAM" id="SSF55073">
    <property type="entry name" value="Nucleotide cyclase"/>
    <property type="match status" value="1"/>
</dbReference>
<reference evidence="7" key="1">
    <citation type="journal article" date="2019" name="Int. J. Syst. Evol. Microbiol.">
        <title>The Global Catalogue of Microorganisms (GCM) 10K type strain sequencing project: providing services to taxonomists for standard genome sequencing and annotation.</title>
        <authorList>
            <consortium name="The Broad Institute Genomics Platform"/>
            <consortium name="The Broad Institute Genome Sequencing Center for Infectious Disease"/>
            <person name="Wu L."/>
            <person name="Ma J."/>
        </authorList>
    </citation>
    <scope>NUCLEOTIDE SEQUENCE [LARGE SCALE GENOMIC DNA]</scope>
    <source>
        <strain evidence="7">KCTC 42986</strain>
    </source>
</reference>
<evidence type="ECO:0000313" key="7">
    <source>
        <dbReference type="Proteomes" id="UP001595530"/>
    </source>
</evidence>
<feature type="transmembrane region" description="Helical" evidence="1">
    <location>
        <begin position="47"/>
        <end position="66"/>
    </location>
</feature>
<proteinExistence type="predicted"/>
<feature type="transmembrane region" description="Helical" evidence="1">
    <location>
        <begin position="20"/>
        <end position="41"/>
    </location>
</feature>
<organism evidence="6 7">
    <name type="scientific">Undibacterium arcticum</name>
    <dbReference type="NCBI Taxonomy" id="1762892"/>
    <lineage>
        <taxon>Bacteria</taxon>
        <taxon>Pseudomonadati</taxon>
        <taxon>Pseudomonadota</taxon>
        <taxon>Betaproteobacteria</taxon>
        <taxon>Burkholderiales</taxon>
        <taxon>Oxalobacteraceae</taxon>
        <taxon>Undibacterium</taxon>
    </lineage>
</organism>
<dbReference type="RefSeq" id="WP_390323940.1">
    <property type="nucleotide sequence ID" value="NZ_JBHRTP010000051.1"/>
</dbReference>
<dbReference type="SUPFAM" id="SSF141868">
    <property type="entry name" value="EAL domain-like"/>
    <property type="match status" value="1"/>
</dbReference>
<dbReference type="InterPro" id="IPR035965">
    <property type="entry name" value="PAS-like_dom_sf"/>
</dbReference>
<feature type="transmembrane region" description="Helical" evidence="1">
    <location>
        <begin position="158"/>
        <end position="180"/>
    </location>
</feature>
<dbReference type="InterPro" id="IPR001633">
    <property type="entry name" value="EAL_dom"/>
</dbReference>
<dbReference type="PROSITE" id="PS50112">
    <property type="entry name" value="PAS"/>
    <property type="match status" value="1"/>
</dbReference>
<dbReference type="Pfam" id="PF08447">
    <property type="entry name" value="PAS_3"/>
    <property type="match status" value="1"/>
</dbReference>
<dbReference type="InterPro" id="IPR029787">
    <property type="entry name" value="Nucleotide_cyclase"/>
</dbReference>
<dbReference type="SUPFAM" id="SSF55785">
    <property type="entry name" value="PYP-like sensor domain (PAS domain)"/>
    <property type="match status" value="1"/>
</dbReference>
<dbReference type="Pfam" id="PF00563">
    <property type="entry name" value="EAL"/>
    <property type="match status" value="1"/>
</dbReference>
<evidence type="ECO:0000259" key="3">
    <source>
        <dbReference type="PROSITE" id="PS50113"/>
    </source>
</evidence>
<keyword evidence="7" id="KW-1185">Reference proteome</keyword>
<dbReference type="InterPro" id="IPR052155">
    <property type="entry name" value="Biofilm_reg_signaling"/>
</dbReference>
<dbReference type="Gene3D" id="3.20.20.450">
    <property type="entry name" value="EAL domain"/>
    <property type="match status" value="1"/>
</dbReference>
<evidence type="ECO:0000259" key="2">
    <source>
        <dbReference type="PROSITE" id="PS50112"/>
    </source>
</evidence>
<dbReference type="EMBL" id="JBHRTP010000051">
    <property type="protein sequence ID" value="MFC3109376.1"/>
    <property type="molecule type" value="Genomic_DNA"/>
</dbReference>
<dbReference type="NCBIfam" id="TIGR00229">
    <property type="entry name" value="sensory_box"/>
    <property type="match status" value="1"/>
</dbReference>
<dbReference type="CDD" id="cd01949">
    <property type="entry name" value="GGDEF"/>
    <property type="match status" value="1"/>
</dbReference>
<dbReference type="CDD" id="cd01948">
    <property type="entry name" value="EAL"/>
    <property type="match status" value="1"/>
</dbReference>
<dbReference type="InterPro" id="IPR000700">
    <property type="entry name" value="PAS-assoc_C"/>
</dbReference>
<feature type="transmembrane region" description="Helical" evidence="1">
    <location>
        <begin position="125"/>
        <end position="146"/>
    </location>
</feature>
<dbReference type="InterPro" id="IPR000014">
    <property type="entry name" value="PAS"/>
</dbReference>
<dbReference type="InterPro" id="IPR035919">
    <property type="entry name" value="EAL_sf"/>
</dbReference>
<dbReference type="Gene3D" id="2.10.70.100">
    <property type="match status" value="1"/>
</dbReference>
<dbReference type="Pfam" id="PF00990">
    <property type="entry name" value="GGDEF"/>
    <property type="match status" value="1"/>
</dbReference>
<evidence type="ECO:0000313" key="6">
    <source>
        <dbReference type="EMBL" id="MFC3109376.1"/>
    </source>
</evidence>
<dbReference type="PROSITE" id="PS50887">
    <property type="entry name" value="GGDEF"/>
    <property type="match status" value="1"/>
</dbReference>
<accession>A0ABV7F5P2</accession>
<dbReference type="PANTHER" id="PTHR44757">
    <property type="entry name" value="DIGUANYLATE CYCLASE DGCP"/>
    <property type="match status" value="1"/>
</dbReference>
<dbReference type="PROSITE" id="PS50113">
    <property type="entry name" value="PAC"/>
    <property type="match status" value="1"/>
</dbReference>
<evidence type="ECO:0000259" key="4">
    <source>
        <dbReference type="PROSITE" id="PS50883"/>
    </source>
</evidence>
<dbReference type="SMART" id="SM00267">
    <property type="entry name" value="GGDEF"/>
    <property type="match status" value="1"/>
</dbReference>
<dbReference type="SMART" id="SM00052">
    <property type="entry name" value="EAL"/>
    <property type="match status" value="1"/>
</dbReference>
<dbReference type="PROSITE" id="PS50883">
    <property type="entry name" value="EAL"/>
    <property type="match status" value="1"/>
</dbReference>
<keyword evidence="1" id="KW-0472">Membrane</keyword>
<feature type="transmembrane region" description="Helical" evidence="1">
    <location>
        <begin position="102"/>
        <end position="118"/>
    </location>
</feature>
<dbReference type="Gene3D" id="3.30.450.20">
    <property type="entry name" value="PAS domain"/>
    <property type="match status" value="1"/>
</dbReference>
<sequence>MFSSLPKSIDPKQALRMRRYFMAAGTSLLAIGLLFACYLQGALSSAAFFQSATLVLLAILAFYVVFRSGLNLRFSDPNLAVPQMLASSLVTLYAMYAADGARAVFLVLLLMAFLFSVLQLTRRALLVYAACILGAYGGVIGLLWRFKPRSLDLRLELLQWLALALTLPWFALMGGFISGLRKQLHKSNKELQAVLQRVQASEASLAQAQRIAGLGSWTLDRARRSATWSLETYRLFGVDPAQPTLTGERFVRLVHPEDRLHYNELIQTALREGLDFDDQFRIVLPNGEIRWLHALGQPDVDADGNATLLRGTVMDITKRKVAEDEIRQLAFYDPLTRLPNRRLLTDRLHHALAASTRSKRHGALLFIDLDNFKTINDTLGHDKGDLLLQLVAKRLSSCVRVADTVARQGGDEFVIMLMDLSEVPEEAAVQTEVIGENILAALSRPYQVAGHVYHNTASIGATLFDGHLESTNELLKRADLSMYQAKAAGRNVLRFFEEDMQATVTLRAEMETALRQGLQDGQFLLYYQAQIDDAGCVTGAEALVRWQHPVRGLVCPAEFIPPAEVTGLILPLGRWVLETACAQLTAWSSRPATAHLTMAVNVSARQFRQPDFVKQVVELLDRTGANARKLKLELTESMLLDNMEEIIAKMSALKALGVGFSLDDFGTGYSSLSYLKRLPLDQLKIDQSFVRDVLTDPNDAAIVRTIVALAQSLGLSVIAEGVETEPQRDFLARNGCNAYQGYLYSRPLPPEQFESLNLIGVRSKGLSDLNIHVSPEIIEPALIGPSPIS</sequence>
<comment type="caution">
    <text evidence="6">The sequence shown here is derived from an EMBL/GenBank/DDBJ whole genome shotgun (WGS) entry which is preliminary data.</text>
</comment>
<evidence type="ECO:0000259" key="5">
    <source>
        <dbReference type="PROSITE" id="PS50887"/>
    </source>
</evidence>
<evidence type="ECO:0000256" key="1">
    <source>
        <dbReference type="SAM" id="Phobius"/>
    </source>
</evidence>
<gene>
    <name evidence="6" type="ORF">ACFOFO_15645</name>
</gene>
<dbReference type="InterPro" id="IPR000160">
    <property type="entry name" value="GGDEF_dom"/>
</dbReference>
<dbReference type="Gene3D" id="3.30.70.270">
    <property type="match status" value="1"/>
</dbReference>
<feature type="domain" description="GGDEF" evidence="5">
    <location>
        <begin position="360"/>
        <end position="498"/>
    </location>
</feature>
<keyword evidence="1" id="KW-0812">Transmembrane</keyword>
<dbReference type="NCBIfam" id="TIGR00254">
    <property type="entry name" value="GGDEF"/>
    <property type="match status" value="1"/>
</dbReference>
<dbReference type="PANTHER" id="PTHR44757:SF2">
    <property type="entry name" value="BIOFILM ARCHITECTURE MAINTENANCE PROTEIN MBAA"/>
    <property type="match status" value="1"/>
</dbReference>
<dbReference type="Proteomes" id="UP001595530">
    <property type="component" value="Unassembled WGS sequence"/>
</dbReference>
<feature type="domain" description="PAC" evidence="3">
    <location>
        <begin position="276"/>
        <end position="328"/>
    </location>
</feature>
<dbReference type="CDD" id="cd00130">
    <property type="entry name" value="PAS"/>
    <property type="match status" value="1"/>
</dbReference>
<feature type="domain" description="EAL" evidence="4">
    <location>
        <begin position="507"/>
        <end position="761"/>
    </location>
</feature>
<protein>
    <submittedName>
        <fullName evidence="6">Bifunctional diguanylate cyclase/phosphodiesterase</fullName>
    </submittedName>
</protein>